<organism evidence="2 3">
    <name type="scientific">Letharia lupina</name>
    <dbReference type="NCBI Taxonomy" id="560253"/>
    <lineage>
        <taxon>Eukaryota</taxon>
        <taxon>Fungi</taxon>
        <taxon>Dikarya</taxon>
        <taxon>Ascomycota</taxon>
        <taxon>Pezizomycotina</taxon>
        <taxon>Lecanoromycetes</taxon>
        <taxon>OSLEUM clade</taxon>
        <taxon>Lecanoromycetidae</taxon>
        <taxon>Lecanorales</taxon>
        <taxon>Lecanorineae</taxon>
        <taxon>Parmeliaceae</taxon>
        <taxon>Letharia</taxon>
    </lineage>
</organism>
<keyword evidence="3" id="KW-1185">Reference proteome</keyword>
<proteinExistence type="predicted"/>
<dbReference type="Proteomes" id="UP000593566">
    <property type="component" value="Unassembled WGS sequence"/>
</dbReference>
<comment type="caution">
    <text evidence="2">The sequence shown here is derived from an EMBL/GenBank/DDBJ whole genome shotgun (WGS) entry which is preliminary data.</text>
</comment>
<evidence type="ECO:0000313" key="2">
    <source>
        <dbReference type="EMBL" id="KAF6227138.1"/>
    </source>
</evidence>
<dbReference type="EMBL" id="JACCJB010000005">
    <property type="protein sequence ID" value="KAF6227138.1"/>
    <property type="molecule type" value="Genomic_DNA"/>
</dbReference>
<evidence type="ECO:0000256" key="1">
    <source>
        <dbReference type="SAM" id="MobiDB-lite"/>
    </source>
</evidence>
<dbReference type="AlphaFoldDB" id="A0A8H6CPE9"/>
<evidence type="ECO:0000313" key="3">
    <source>
        <dbReference type="Proteomes" id="UP000593566"/>
    </source>
</evidence>
<sequence>MLMSSTTSVAALFIAPHVENEEFEHVVELACGHILCKKDDDKATGARCGLLGSNSLFSSLFSNLSIYEATRCPICESNLLANRNVGSEHEFGGVPKKHTTVAKSGELWGPER</sequence>
<reference evidence="2 3" key="1">
    <citation type="journal article" date="2020" name="Genomics">
        <title>Complete, high-quality genomes from long-read metagenomic sequencing of two wolf lichen thalli reveals enigmatic genome architecture.</title>
        <authorList>
            <person name="McKenzie S.K."/>
            <person name="Walston R.F."/>
            <person name="Allen J.L."/>
        </authorList>
    </citation>
    <scope>NUCLEOTIDE SEQUENCE [LARGE SCALE GENOMIC DNA]</scope>
    <source>
        <strain evidence="2">WasteWater1</strain>
    </source>
</reference>
<dbReference type="GeneID" id="59336975"/>
<protein>
    <submittedName>
        <fullName evidence="2">Uncharacterized protein</fullName>
    </submittedName>
</protein>
<gene>
    <name evidence="2" type="ORF">HO133_008579</name>
</gene>
<dbReference type="RefSeq" id="XP_037155446.1">
    <property type="nucleotide sequence ID" value="XM_037299445.1"/>
</dbReference>
<name>A0A8H6CPE9_9LECA</name>
<feature type="region of interest" description="Disordered" evidence="1">
    <location>
        <begin position="91"/>
        <end position="112"/>
    </location>
</feature>
<accession>A0A8H6CPE9</accession>